<dbReference type="PANTHER" id="PTHR45670">
    <property type="entry name" value="E3 UBIQUITIN-PROTEIN LIGASE TRIP12"/>
    <property type="match status" value="1"/>
</dbReference>
<dbReference type="PANTHER" id="PTHR45670:SF1">
    <property type="entry name" value="E3 UBIQUITIN-PROTEIN LIGASE HECTD1"/>
    <property type="match status" value="1"/>
</dbReference>
<gene>
    <name evidence="8" type="ORF">ACHHYP_10024</name>
</gene>
<dbReference type="Gene3D" id="3.30.2410.10">
    <property type="entry name" value="Hect, E3 ligase catalytic domain"/>
    <property type="match status" value="1"/>
</dbReference>
<dbReference type="Pfam" id="PF25579">
    <property type="entry name" value="TPR_TRIP12_N"/>
    <property type="match status" value="1"/>
</dbReference>
<keyword evidence="4" id="KW-0808">Transferase</keyword>
<keyword evidence="5 6" id="KW-0833">Ubl conjugation pathway</keyword>
<accession>A0A1V9ZJ00</accession>
<evidence type="ECO:0000313" key="9">
    <source>
        <dbReference type="Proteomes" id="UP000243579"/>
    </source>
</evidence>
<dbReference type="OrthoDB" id="271273at2759"/>
<evidence type="ECO:0000256" key="1">
    <source>
        <dbReference type="ARBA" id="ARBA00000885"/>
    </source>
</evidence>
<evidence type="ECO:0000256" key="3">
    <source>
        <dbReference type="ARBA" id="ARBA00012485"/>
    </source>
</evidence>
<evidence type="ECO:0000256" key="6">
    <source>
        <dbReference type="PROSITE-ProRule" id="PRU00104"/>
    </source>
</evidence>
<keyword evidence="8" id="KW-0436">Ligase</keyword>
<protein>
    <recommendedName>
        <fullName evidence="3">HECT-type E3 ubiquitin transferase</fullName>
        <ecNumber evidence="3">2.3.2.26</ecNumber>
    </recommendedName>
</protein>
<dbReference type="InterPro" id="IPR000569">
    <property type="entry name" value="HECT_dom"/>
</dbReference>
<feature type="domain" description="HECT" evidence="7">
    <location>
        <begin position="1026"/>
        <end position="1371"/>
    </location>
</feature>
<feature type="active site" description="Glycyl thioester intermediate" evidence="6">
    <location>
        <position position="1338"/>
    </location>
</feature>
<organism evidence="8 9">
    <name type="scientific">Achlya hypogyna</name>
    <name type="common">Oomycete</name>
    <name type="synonym">Protoachlya hypogyna</name>
    <dbReference type="NCBI Taxonomy" id="1202772"/>
    <lineage>
        <taxon>Eukaryota</taxon>
        <taxon>Sar</taxon>
        <taxon>Stramenopiles</taxon>
        <taxon>Oomycota</taxon>
        <taxon>Saprolegniomycetes</taxon>
        <taxon>Saprolegniales</taxon>
        <taxon>Achlyaceae</taxon>
        <taxon>Achlya</taxon>
    </lineage>
</organism>
<dbReference type="Proteomes" id="UP000243579">
    <property type="component" value="Unassembled WGS sequence"/>
</dbReference>
<dbReference type="Gene3D" id="1.25.10.10">
    <property type="entry name" value="Leucine-rich Repeat Variant"/>
    <property type="match status" value="1"/>
</dbReference>
<dbReference type="SUPFAM" id="SSF48371">
    <property type="entry name" value="ARM repeat"/>
    <property type="match status" value="1"/>
</dbReference>
<proteinExistence type="inferred from homology"/>
<dbReference type="InterPro" id="IPR035983">
    <property type="entry name" value="Hect_E3_ubiquitin_ligase"/>
</dbReference>
<evidence type="ECO:0000313" key="8">
    <source>
        <dbReference type="EMBL" id="OQR97790.1"/>
    </source>
</evidence>
<dbReference type="InterPro" id="IPR045322">
    <property type="entry name" value="HECTD1/TRIP12-like"/>
</dbReference>
<dbReference type="InterPro" id="IPR011989">
    <property type="entry name" value="ARM-like"/>
</dbReference>
<evidence type="ECO:0000256" key="5">
    <source>
        <dbReference type="ARBA" id="ARBA00022786"/>
    </source>
</evidence>
<dbReference type="EC" id="2.3.2.26" evidence="3"/>
<comment type="catalytic activity">
    <reaction evidence="1">
        <text>S-ubiquitinyl-[E2 ubiquitin-conjugating enzyme]-L-cysteine + [acceptor protein]-L-lysine = [E2 ubiquitin-conjugating enzyme]-L-cysteine + N(6)-ubiquitinyl-[acceptor protein]-L-lysine.</text>
        <dbReference type="EC" id="2.3.2.26"/>
    </reaction>
</comment>
<dbReference type="GO" id="GO:0016874">
    <property type="term" value="F:ligase activity"/>
    <property type="evidence" value="ECO:0007669"/>
    <property type="project" value="UniProtKB-KW"/>
</dbReference>
<comment type="caution">
    <text evidence="8">The sequence shown here is derived from an EMBL/GenBank/DDBJ whole genome shotgun (WGS) entry which is preliminary data.</text>
</comment>
<dbReference type="EMBL" id="JNBR01000096">
    <property type="protein sequence ID" value="OQR97790.1"/>
    <property type="molecule type" value="Genomic_DNA"/>
</dbReference>
<keyword evidence="9" id="KW-1185">Reference proteome</keyword>
<evidence type="ECO:0000259" key="7">
    <source>
        <dbReference type="PROSITE" id="PS50237"/>
    </source>
</evidence>
<dbReference type="InterPro" id="IPR057948">
    <property type="entry name" value="TPR_TRIP12_N"/>
</dbReference>
<dbReference type="Pfam" id="PF00632">
    <property type="entry name" value="HECT"/>
    <property type="match status" value="1"/>
</dbReference>
<dbReference type="GO" id="GO:0043161">
    <property type="term" value="P:proteasome-mediated ubiquitin-dependent protein catabolic process"/>
    <property type="evidence" value="ECO:0007669"/>
    <property type="project" value="TreeGrafter"/>
</dbReference>
<dbReference type="GO" id="GO:0061630">
    <property type="term" value="F:ubiquitin protein ligase activity"/>
    <property type="evidence" value="ECO:0007669"/>
    <property type="project" value="UniProtKB-EC"/>
</dbReference>
<dbReference type="SMART" id="SM00119">
    <property type="entry name" value="HECTc"/>
    <property type="match status" value="1"/>
</dbReference>
<evidence type="ECO:0000256" key="2">
    <source>
        <dbReference type="ARBA" id="ARBA00006331"/>
    </source>
</evidence>
<name>A0A1V9ZJ00_ACHHY</name>
<dbReference type="InterPro" id="IPR016024">
    <property type="entry name" value="ARM-type_fold"/>
</dbReference>
<dbReference type="Gene3D" id="3.90.1750.10">
    <property type="entry name" value="Hect, E3 ligase catalytic domains"/>
    <property type="match status" value="2"/>
</dbReference>
<dbReference type="STRING" id="1202772.A0A1V9ZJ00"/>
<dbReference type="SUPFAM" id="SSF56204">
    <property type="entry name" value="Hect, E3 ligase catalytic domain"/>
    <property type="match status" value="1"/>
</dbReference>
<dbReference type="GO" id="GO:0000209">
    <property type="term" value="P:protein polyubiquitination"/>
    <property type="evidence" value="ECO:0007669"/>
    <property type="project" value="TreeGrafter"/>
</dbReference>
<comment type="similarity">
    <text evidence="2">Belongs to the UPL family. K-HECT subfamily.</text>
</comment>
<reference evidence="8 9" key="1">
    <citation type="journal article" date="2014" name="Genome Biol. Evol.">
        <title>The secreted proteins of Achlya hypogyna and Thraustotheca clavata identify the ancestral oomycete secretome and reveal gene acquisitions by horizontal gene transfer.</title>
        <authorList>
            <person name="Misner I."/>
            <person name="Blouin N."/>
            <person name="Leonard G."/>
            <person name="Richards T.A."/>
            <person name="Lane C.E."/>
        </authorList>
    </citation>
    <scope>NUCLEOTIDE SEQUENCE [LARGE SCALE GENOMIC DNA]</scope>
    <source>
        <strain evidence="8 9">ATCC 48635</strain>
    </source>
</reference>
<evidence type="ECO:0000256" key="4">
    <source>
        <dbReference type="ARBA" id="ARBA00022679"/>
    </source>
</evidence>
<sequence>MSDNEDETMSEHELLRTLRALSQQTNDLPQALRGLLGQLGTDLPIFGLNPQYRDILERIRPGSPPQVQTASLADLCELLSMTSEEMLTIAGFDVQGYIPVLASLIQTPATIDVLLHASRALAGLLDIFSSPAVLDLALSHGLVASLCEKLLNIEYMDVAEVALRMLERIANSPVDGVRVAVLSENALVALLQFVDFFSTDVQRGAARTAALLCTTVPVEAWTHVEAALPLLASLTKSHDAQIVASGCVAFQRLCDSQSVKAAPGLLDELFADGLLAHLLQLLGTYTAARRPDTMAPATYATLMHLLASALQLREVQALVASAEVGAVLPAVLVGPASPALLDAALRFVGAMLRPKASPLYAAAVNTLVDTLVPCMFAAYDSSRNSKYLGKLHELVTFLSARVLTHTRVLSKFVAVSVGRCDAAELALALAIVALAMEHAPETYRAGFVRDGVVEALAALPDAATLVQQHFAGAPTESPLVTALREVAVAVSVDAGAWTRLDSLLSVETPTVFELRSSGLVPALTAAVPAPASFAGWPALVGVVRDAVGAEMHAVVSGARSVVTGPIAALPMVELLGQHLKMRLQMAAAKQLDSVVLVEPLARIETLEEFVADKVLGPADTPNDGPRVVAVLADRAVPSDFTVLEALVRCVPRDAPLDVTALWQATQTLVFFPRGPEAPAVALHDEPEAAQSALWEHLELLRCVQGLPGVDTTLPVVAAHVDQCLAQPLLVALRLLPAWCRHLVRDFAFVLPRDTKLHVLYGTRFGPARALQYLGRTLWKQPADTALATAVARVAKLPRLKVRVARAKLLASAQKLLSAYGGAKAIVEIEYLGEVGTGLGPTTEFFSLVSREVQAQQLGLWRDDGPPPLPAAPAANPAVVAPAMAVRGYHRFAVVHCAACGLVAFPSCDTCGTLATGDDGCCAGCGAAATVVCATTGCTQAVLAWWVVSNNELAYLARAYPRQQAAVRHPVLQCSHCLTVSFPGTDAGLVVLDGDRMVSRSGRRMYERDYRAVTKHVSALCEGTPLQQLHIRLERDAVDTLVHRGSTSPEVLDSHVDGIDASLGADVSVVAAPHGLYPAPIGHRPAGEQTRVLGWFAFLGKLVAQALLDERLLDLPLALPFVRALRGEDLVHDEAAALAHATAVDPAIGRSLGRLWAQPDDPAIDDMGLSFVLLGDDTVEICEGGAAKGVTRVNVRDFVRQSLRMLLDTSIAAQVRAFREGFGSLVPEDVLDYLSAPEWLQLIADPTTELWPGGAEEIAAHMVCDHGYSSDSRAIRWLIQILCELSPAEQRLFVRFVTGSHRLPLGGLAKLSPSLTVVRKLSPDDGHGNDDILPSASTCTNYLKLPDYSSLDIMRTKLCYCIQEGQLSFHLS</sequence>
<dbReference type="PROSITE" id="PS50237">
    <property type="entry name" value="HECT"/>
    <property type="match status" value="1"/>
</dbReference>